<keyword evidence="4" id="KW-0804">Transcription</keyword>
<protein>
    <recommendedName>
        <fullName evidence="6">BHLH domain-containing protein</fullName>
    </recommendedName>
</protein>
<dbReference type="GO" id="GO:0046983">
    <property type="term" value="F:protein dimerization activity"/>
    <property type="evidence" value="ECO:0007669"/>
    <property type="project" value="InterPro"/>
</dbReference>
<proteinExistence type="predicted"/>
<dbReference type="PANTHER" id="PTHR16223:SF56">
    <property type="entry name" value="TRANSCRIPTION FACTOR BHLH110"/>
    <property type="match status" value="1"/>
</dbReference>
<dbReference type="Gene3D" id="4.10.280.10">
    <property type="entry name" value="Helix-loop-helix DNA-binding domain"/>
    <property type="match status" value="1"/>
</dbReference>
<name>A0A5J5ANV7_9ASTE</name>
<sequence>MDSANLYQLHQQFVGLCSLATQSGYAVSTIHDWNPSIILNGKAYDTYMNEILPNSSRDIWPKNANQTPSVKTSTIQDISFCDARSFTDQSAETRQPAGKIKEVMSHCFPKFSDMTGSLSNIEESQLHSTSCINRDQLHVFDLGLTSCSNYNFSHIPTTEMSNVDMSSSLALDLLTSTNNGGISCNQSSHDNFAVIKERMSLGHNHSRDKSSNSSNKWTELFPLVLKTSGFRDEVTTTKRVLSTFSGPKATPEAAKKPRFMSQSSCQPFKVRKEKLGDRIAALHRLVAPFGKTDTASVLTEAIGYIQFLQEQIQTLSVPYMKSYCSKPCRTVQMNSNMEDQKEALKQDLRSRGLCLVPLSFTSYISASNGSI</sequence>
<evidence type="ECO:0000313" key="7">
    <source>
        <dbReference type="EMBL" id="KAA8531919.1"/>
    </source>
</evidence>
<evidence type="ECO:0000256" key="1">
    <source>
        <dbReference type="ARBA" id="ARBA00004123"/>
    </source>
</evidence>
<dbReference type="EMBL" id="CM018043">
    <property type="protein sequence ID" value="KAA8531919.1"/>
    <property type="molecule type" value="Genomic_DNA"/>
</dbReference>
<organism evidence="7 8">
    <name type="scientific">Nyssa sinensis</name>
    <dbReference type="NCBI Taxonomy" id="561372"/>
    <lineage>
        <taxon>Eukaryota</taxon>
        <taxon>Viridiplantae</taxon>
        <taxon>Streptophyta</taxon>
        <taxon>Embryophyta</taxon>
        <taxon>Tracheophyta</taxon>
        <taxon>Spermatophyta</taxon>
        <taxon>Magnoliopsida</taxon>
        <taxon>eudicotyledons</taxon>
        <taxon>Gunneridae</taxon>
        <taxon>Pentapetalae</taxon>
        <taxon>asterids</taxon>
        <taxon>Cornales</taxon>
        <taxon>Nyssaceae</taxon>
        <taxon>Nyssa</taxon>
    </lineage>
</organism>
<keyword evidence="5" id="KW-0539">Nucleus</keyword>
<keyword evidence="2" id="KW-0805">Transcription regulation</keyword>
<evidence type="ECO:0000256" key="3">
    <source>
        <dbReference type="ARBA" id="ARBA00023125"/>
    </source>
</evidence>
<dbReference type="SUPFAM" id="SSF47459">
    <property type="entry name" value="HLH, helix-loop-helix DNA-binding domain"/>
    <property type="match status" value="1"/>
</dbReference>
<accession>A0A5J5ANV7</accession>
<dbReference type="PROSITE" id="PS50888">
    <property type="entry name" value="BHLH"/>
    <property type="match status" value="1"/>
</dbReference>
<dbReference type="PANTHER" id="PTHR16223">
    <property type="entry name" value="TRANSCRIPTION FACTOR BHLH83-RELATED"/>
    <property type="match status" value="1"/>
</dbReference>
<dbReference type="InterPro" id="IPR011598">
    <property type="entry name" value="bHLH_dom"/>
</dbReference>
<dbReference type="GO" id="GO:0005634">
    <property type="term" value="C:nucleus"/>
    <property type="evidence" value="ECO:0007669"/>
    <property type="project" value="UniProtKB-SubCell"/>
</dbReference>
<dbReference type="GO" id="GO:0000981">
    <property type="term" value="F:DNA-binding transcription factor activity, RNA polymerase II-specific"/>
    <property type="evidence" value="ECO:0007669"/>
    <property type="project" value="TreeGrafter"/>
</dbReference>
<gene>
    <name evidence="7" type="ORF">F0562_006364</name>
</gene>
<dbReference type="InterPro" id="IPR036638">
    <property type="entry name" value="HLH_DNA-bd_sf"/>
</dbReference>
<keyword evidence="8" id="KW-1185">Reference proteome</keyword>
<evidence type="ECO:0000256" key="5">
    <source>
        <dbReference type="ARBA" id="ARBA00023242"/>
    </source>
</evidence>
<evidence type="ECO:0000256" key="4">
    <source>
        <dbReference type="ARBA" id="ARBA00023163"/>
    </source>
</evidence>
<dbReference type="InterPro" id="IPR045843">
    <property type="entry name" value="IND-like"/>
</dbReference>
<dbReference type="CDD" id="cd11393">
    <property type="entry name" value="bHLH_AtbHLH_like"/>
    <property type="match status" value="1"/>
</dbReference>
<dbReference type="InterPro" id="IPR045239">
    <property type="entry name" value="bHLH95_bHLH"/>
</dbReference>
<feature type="domain" description="BHLH" evidence="6">
    <location>
        <begin position="259"/>
        <end position="308"/>
    </location>
</feature>
<comment type="subcellular location">
    <subcellularLocation>
        <location evidence="1">Nucleus</location>
    </subcellularLocation>
</comment>
<keyword evidence="3" id="KW-0238">DNA-binding</keyword>
<evidence type="ECO:0000313" key="8">
    <source>
        <dbReference type="Proteomes" id="UP000325577"/>
    </source>
</evidence>
<reference evidence="7 8" key="1">
    <citation type="submission" date="2019-09" db="EMBL/GenBank/DDBJ databases">
        <title>A chromosome-level genome assembly of the Chinese tupelo Nyssa sinensis.</title>
        <authorList>
            <person name="Yang X."/>
            <person name="Kang M."/>
            <person name="Yang Y."/>
            <person name="Xiong H."/>
            <person name="Wang M."/>
            <person name="Zhang Z."/>
            <person name="Wang Z."/>
            <person name="Wu H."/>
            <person name="Ma T."/>
            <person name="Liu J."/>
            <person name="Xi Z."/>
        </authorList>
    </citation>
    <scope>NUCLEOTIDE SEQUENCE [LARGE SCALE GENOMIC DNA]</scope>
    <source>
        <strain evidence="7">J267</strain>
        <tissue evidence="7">Leaf</tissue>
    </source>
</reference>
<dbReference type="AlphaFoldDB" id="A0A5J5ANV7"/>
<evidence type="ECO:0000259" key="6">
    <source>
        <dbReference type="PROSITE" id="PS50888"/>
    </source>
</evidence>
<dbReference type="GO" id="GO:0000978">
    <property type="term" value="F:RNA polymerase II cis-regulatory region sequence-specific DNA binding"/>
    <property type="evidence" value="ECO:0007669"/>
    <property type="project" value="TreeGrafter"/>
</dbReference>
<evidence type="ECO:0000256" key="2">
    <source>
        <dbReference type="ARBA" id="ARBA00023015"/>
    </source>
</evidence>
<dbReference type="Proteomes" id="UP000325577">
    <property type="component" value="Linkage Group LG2"/>
</dbReference>
<dbReference type="OrthoDB" id="760019at2759"/>